<sequence length="172" mass="19768">MPPGLPPPSGPGYDLGMTSFLDQPEWHNTPVPSERITRASAQEWLDAYVTAWKTYDEQAIADLWSEAAVWHYPFQLRASGRREIVAEWMSEREAFIGESFDARYHPVAIEGDRVVAHGRTVFYEPESDRVVTAYDNIWFLRFDSSGRCSEFHEWYAGRPEDEPDRAVPERAG</sequence>
<gene>
    <name evidence="2" type="ORF">CVO76_15260</name>
</gene>
<reference evidence="2 3" key="1">
    <citation type="submission" date="2017-11" db="EMBL/GenBank/DDBJ databases">
        <title>Draft genome of Arthrobacter agilis strain UMCV2, a plant growth-promoting rhizobacterium and biocontrol capacity of phytopathogenic fungi.</title>
        <authorList>
            <person name="Martinez-Camara R."/>
            <person name="Santoyo G."/>
            <person name="Moreno-Hagelsieb G."/>
            <person name="Valencia-Cantero E."/>
        </authorList>
    </citation>
    <scope>NUCLEOTIDE SEQUENCE [LARGE SCALE GENOMIC DNA]</scope>
    <source>
        <strain evidence="2 3">UMCV2</strain>
    </source>
</reference>
<protein>
    <recommendedName>
        <fullName evidence="1">SnoaL-like domain-containing protein</fullName>
    </recommendedName>
</protein>
<evidence type="ECO:0000259" key="1">
    <source>
        <dbReference type="Pfam" id="PF12680"/>
    </source>
</evidence>
<dbReference type="EMBL" id="CP024915">
    <property type="protein sequence ID" value="AUZ88851.1"/>
    <property type="molecule type" value="Genomic_DNA"/>
</dbReference>
<organism evidence="2 3">
    <name type="scientific">Arthrobacter agilis</name>
    <dbReference type="NCBI Taxonomy" id="37921"/>
    <lineage>
        <taxon>Bacteria</taxon>
        <taxon>Bacillati</taxon>
        <taxon>Actinomycetota</taxon>
        <taxon>Actinomycetes</taxon>
        <taxon>Micrococcales</taxon>
        <taxon>Micrococcaceae</taxon>
        <taxon>Arthrobacter</taxon>
    </lineage>
</organism>
<feature type="domain" description="SnoaL-like" evidence="1">
    <location>
        <begin position="46"/>
        <end position="149"/>
    </location>
</feature>
<dbReference type="InterPro" id="IPR032710">
    <property type="entry name" value="NTF2-like_dom_sf"/>
</dbReference>
<dbReference type="Pfam" id="PF12680">
    <property type="entry name" value="SnoaL_2"/>
    <property type="match status" value="1"/>
</dbReference>
<dbReference type="AlphaFoldDB" id="A0A2L0UHW6"/>
<dbReference type="Proteomes" id="UP000239187">
    <property type="component" value="Chromosome"/>
</dbReference>
<dbReference type="Gene3D" id="3.10.450.50">
    <property type="match status" value="1"/>
</dbReference>
<name>A0A2L0UHW6_9MICC</name>
<proteinExistence type="predicted"/>
<accession>A0A2L0UHW6</accession>
<evidence type="ECO:0000313" key="2">
    <source>
        <dbReference type="EMBL" id="AUZ88851.1"/>
    </source>
</evidence>
<evidence type="ECO:0000313" key="3">
    <source>
        <dbReference type="Proteomes" id="UP000239187"/>
    </source>
</evidence>
<dbReference type="SUPFAM" id="SSF54427">
    <property type="entry name" value="NTF2-like"/>
    <property type="match status" value="1"/>
</dbReference>
<dbReference type="InterPro" id="IPR037401">
    <property type="entry name" value="SnoaL-like"/>
</dbReference>